<dbReference type="InterPro" id="IPR003154">
    <property type="entry name" value="S1/P1nuclease"/>
</dbReference>
<accession>A0AA38RSA8</accession>
<evidence type="ECO:0000313" key="10">
    <source>
        <dbReference type="Proteomes" id="UP001174694"/>
    </source>
</evidence>
<feature type="signal peptide" evidence="8">
    <location>
        <begin position="1"/>
        <end position="22"/>
    </location>
</feature>
<evidence type="ECO:0000256" key="4">
    <source>
        <dbReference type="ARBA" id="ARBA00022759"/>
    </source>
</evidence>
<organism evidence="9 10">
    <name type="scientific">Pleurostoma richardsiae</name>
    <dbReference type="NCBI Taxonomy" id="41990"/>
    <lineage>
        <taxon>Eukaryota</taxon>
        <taxon>Fungi</taxon>
        <taxon>Dikarya</taxon>
        <taxon>Ascomycota</taxon>
        <taxon>Pezizomycotina</taxon>
        <taxon>Sordariomycetes</taxon>
        <taxon>Sordariomycetidae</taxon>
        <taxon>Calosphaeriales</taxon>
        <taxon>Pleurostomataceae</taxon>
        <taxon>Pleurostoma</taxon>
    </lineage>
</organism>
<keyword evidence="2" id="KW-0540">Nuclease</keyword>
<keyword evidence="7" id="KW-0325">Glycoprotein</keyword>
<keyword evidence="4" id="KW-0255">Endonuclease</keyword>
<keyword evidence="8" id="KW-0732">Signal</keyword>
<dbReference type="PANTHER" id="PTHR33146">
    <property type="entry name" value="ENDONUCLEASE 4"/>
    <property type="match status" value="1"/>
</dbReference>
<evidence type="ECO:0000256" key="6">
    <source>
        <dbReference type="ARBA" id="ARBA00023157"/>
    </source>
</evidence>
<feature type="chain" id="PRO_5041297056" evidence="8">
    <location>
        <begin position="23"/>
        <end position="324"/>
    </location>
</feature>
<evidence type="ECO:0000256" key="8">
    <source>
        <dbReference type="SAM" id="SignalP"/>
    </source>
</evidence>
<dbReference type="Proteomes" id="UP001174694">
    <property type="component" value="Unassembled WGS sequence"/>
</dbReference>
<dbReference type="InterPro" id="IPR008947">
    <property type="entry name" value="PLipase_C/P1_nuclease_dom_sf"/>
</dbReference>
<dbReference type="PANTHER" id="PTHR33146:SF26">
    <property type="entry name" value="ENDONUCLEASE 4"/>
    <property type="match status" value="1"/>
</dbReference>
<sequence length="324" mass="35169">MLCNFVVRRAFELLALTGAATAWNTDVHNQIGFMAETFLTENTKAVISKILEPQYEGSIGKAAAWADSYAHTTEGAFSYQWHWIDSSDDPPAYCNVHYNRDCTEGGCIVSAIANQTEILRHCIAAAKCGNSSNTTATVLQCSYALKWITHFLGDITQPLHASGIAVGGNSFPVTFAGKKTELHAVWDGSIIYYDANVTGFSNTSLDPFFAGLVARISADSFFETTASWLSCVDPSTPLGCALDWARDTNGWTCDYVYSQVFNDTDLATSGYADGGVPIVEIQTAKAALRLGTYLNKLVDGDYKMDREVILRTNPSWALGPNEGA</sequence>
<name>A0AA38RSA8_9PEZI</name>
<keyword evidence="10" id="KW-1185">Reference proteome</keyword>
<proteinExistence type="inferred from homology"/>
<dbReference type="Gene3D" id="1.10.575.10">
    <property type="entry name" value="P1 Nuclease"/>
    <property type="match status" value="1"/>
</dbReference>
<dbReference type="GO" id="GO:0003676">
    <property type="term" value="F:nucleic acid binding"/>
    <property type="evidence" value="ECO:0007669"/>
    <property type="project" value="InterPro"/>
</dbReference>
<dbReference type="EMBL" id="JANBVO010000001">
    <property type="protein sequence ID" value="KAJ9157203.1"/>
    <property type="molecule type" value="Genomic_DNA"/>
</dbReference>
<dbReference type="GO" id="GO:0006308">
    <property type="term" value="P:DNA catabolic process"/>
    <property type="evidence" value="ECO:0007669"/>
    <property type="project" value="InterPro"/>
</dbReference>
<keyword evidence="6" id="KW-1015">Disulfide bond</keyword>
<evidence type="ECO:0000256" key="7">
    <source>
        <dbReference type="ARBA" id="ARBA00023180"/>
    </source>
</evidence>
<evidence type="ECO:0000313" key="9">
    <source>
        <dbReference type="EMBL" id="KAJ9157203.1"/>
    </source>
</evidence>
<evidence type="ECO:0000256" key="1">
    <source>
        <dbReference type="ARBA" id="ARBA00009547"/>
    </source>
</evidence>
<dbReference type="CDD" id="cd11010">
    <property type="entry name" value="S1-P1_nuclease"/>
    <property type="match status" value="1"/>
</dbReference>
<keyword evidence="5" id="KW-0378">Hydrolase</keyword>
<comment type="similarity">
    <text evidence="1">Belongs to the nuclease type I family.</text>
</comment>
<dbReference type="SUPFAM" id="SSF48537">
    <property type="entry name" value="Phospholipase C/P1 nuclease"/>
    <property type="match status" value="1"/>
</dbReference>
<dbReference type="Pfam" id="PF02265">
    <property type="entry name" value="S1-P1_nuclease"/>
    <property type="match status" value="1"/>
</dbReference>
<keyword evidence="3" id="KW-0479">Metal-binding</keyword>
<evidence type="ECO:0000256" key="2">
    <source>
        <dbReference type="ARBA" id="ARBA00022722"/>
    </source>
</evidence>
<evidence type="ECO:0000256" key="3">
    <source>
        <dbReference type="ARBA" id="ARBA00022723"/>
    </source>
</evidence>
<dbReference type="AlphaFoldDB" id="A0AA38RSA8"/>
<evidence type="ECO:0000256" key="5">
    <source>
        <dbReference type="ARBA" id="ARBA00022801"/>
    </source>
</evidence>
<dbReference type="GO" id="GO:0016788">
    <property type="term" value="F:hydrolase activity, acting on ester bonds"/>
    <property type="evidence" value="ECO:0007669"/>
    <property type="project" value="InterPro"/>
</dbReference>
<dbReference type="GO" id="GO:0004519">
    <property type="term" value="F:endonuclease activity"/>
    <property type="evidence" value="ECO:0007669"/>
    <property type="project" value="UniProtKB-KW"/>
</dbReference>
<comment type="caution">
    <text evidence="9">The sequence shown here is derived from an EMBL/GenBank/DDBJ whole genome shotgun (WGS) entry which is preliminary data.</text>
</comment>
<gene>
    <name evidence="9" type="ORF">NKR23_g755</name>
</gene>
<protein>
    <submittedName>
        <fullName evidence="9">Nuclease PA3</fullName>
    </submittedName>
</protein>
<reference evidence="9" key="1">
    <citation type="submission" date="2022-07" db="EMBL/GenBank/DDBJ databases">
        <title>Fungi with potential for degradation of polypropylene.</title>
        <authorList>
            <person name="Gostincar C."/>
        </authorList>
    </citation>
    <scope>NUCLEOTIDE SEQUENCE</scope>
    <source>
        <strain evidence="9">EXF-13308</strain>
    </source>
</reference>
<dbReference type="GO" id="GO:0046872">
    <property type="term" value="F:metal ion binding"/>
    <property type="evidence" value="ECO:0007669"/>
    <property type="project" value="UniProtKB-KW"/>
</dbReference>